<sequence>MNFSFPPGSEGQNDPYFKQVCGHFSPINLMKNRKSPHLTLAALRGSIPKGVAPMILHKE</sequence>
<keyword evidence="2" id="KW-1185">Reference proteome</keyword>
<gene>
    <name evidence="1" type="ORF">NEPTK9_000784</name>
</gene>
<name>A0ABS0B162_9BACT</name>
<protein>
    <recommendedName>
        <fullName evidence="3">Phosphoesterase HXTX domain-containing protein</fullName>
    </recommendedName>
</protein>
<evidence type="ECO:0000313" key="1">
    <source>
        <dbReference type="EMBL" id="MBF5059275.1"/>
    </source>
</evidence>
<proteinExistence type="predicted"/>
<accession>A0ABS0B162</accession>
<organism evidence="1 2">
    <name type="scientific">Candidatus Neptunichlamydia vexilliferae</name>
    <dbReference type="NCBI Taxonomy" id="1651774"/>
    <lineage>
        <taxon>Bacteria</taxon>
        <taxon>Pseudomonadati</taxon>
        <taxon>Chlamydiota</taxon>
        <taxon>Chlamydiia</taxon>
        <taxon>Parachlamydiales</taxon>
        <taxon>Simkaniaceae</taxon>
        <taxon>Candidatus Neptunichlamydia</taxon>
    </lineage>
</organism>
<reference evidence="1 2" key="1">
    <citation type="submission" date="2020-01" db="EMBL/GenBank/DDBJ databases">
        <title>Draft genome sequence of Cand. Neptunochlamydia vexilliferae K9.</title>
        <authorList>
            <person name="Schulz F."/>
            <person name="Koestlbacher S."/>
            <person name="Wascher F."/>
            <person name="Pizzetti I."/>
            <person name="Horn M."/>
        </authorList>
    </citation>
    <scope>NUCLEOTIDE SEQUENCE [LARGE SCALE GENOMIC DNA]</scope>
    <source>
        <strain evidence="1 2">K9</strain>
    </source>
</reference>
<evidence type="ECO:0008006" key="3">
    <source>
        <dbReference type="Google" id="ProtNLM"/>
    </source>
</evidence>
<evidence type="ECO:0000313" key="2">
    <source>
        <dbReference type="Proteomes" id="UP001194714"/>
    </source>
</evidence>
<comment type="caution">
    <text evidence="1">The sequence shown here is derived from an EMBL/GenBank/DDBJ whole genome shotgun (WGS) entry which is preliminary data.</text>
</comment>
<dbReference type="Proteomes" id="UP001194714">
    <property type="component" value="Unassembled WGS sequence"/>
</dbReference>
<dbReference type="EMBL" id="JAAEJV010000016">
    <property type="protein sequence ID" value="MBF5059275.1"/>
    <property type="molecule type" value="Genomic_DNA"/>
</dbReference>